<feature type="repeat" description="TPR" evidence="4">
    <location>
        <begin position="398"/>
        <end position="431"/>
    </location>
</feature>
<dbReference type="InterPro" id="IPR029063">
    <property type="entry name" value="SAM-dependent_MTases_sf"/>
</dbReference>
<dbReference type="SMART" id="SM00028">
    <property type="entry name" value="TPR"/>
    <property type="match status" value="4"/>
</dbReference>
<dbReference type="Pfam" id="PF13432">
    <property type="entry name" value="TPR_16"/>
    <property type="match status" value="1"/>
</dbReference>
<gene>
    <name evidence="7" type="ORF">H8E19_16810</name>
</gene>
<dbReference type="Proteomes" id="UP000650524">
    <property type="component" value="Unassembled WGS sequence"/>
</dbReference>
<dbReference type="PANTHER" id="PTHR24422:SF19">
    <property type="entry name" value="CHEMOTAXIS PROTEIN METHYLTRANSFERASE"/>
    <property type="match status" value="1"/>
</dbReference>
<dbReference type="InterPro" id="IPR011990">
    <property type="entry name" value="TPR-like_helical_dom_sf"/>
</dbReference>
<dbReference type="PANTHER" id="PTHR24422">
    <property type="entry name" value="CHEMOTAXIS PROTEIN METHYLTRANSFERASE"/>
    <property type="match status" value="1"/>
</dbReference>
<dbReference type="InterPro" id="IPR022642">
    <property type="entry name" value="CheR_C"/>
</dbReference>
<dbReference type="GO" id="GO:0032259">
    <property type="term" value="P:methylation"/>
    <property type="evidence" value="ECO:0007669"/>
    <property type="project" value="UniProtKB-KW"/>
</dbReference>
<name>A0A8J6N2L8_9DELT</name>
<feature type="repeat" description="TPR" evidence="4">
    <location>
        <begin position="330"/>
        <end position="363"/>
    </location>
</feature>
<dbReference type="InterPro" id="IPR000780">
    <property type="entry name" value="CheR_MeTrfase"/>
</dbReference>
<keyword evidence="3" id="KW-0949">S-adenosyl-L-methionine</keyword>
<evidence type="ECO:0000256" key="5">
    <source>
        <dbReference type="SAM" id="MobiDB-lite"/>
    </source>
</evidence>
<organism evidence="7 8">
    <name type="scientific">Candidatus Desulfacyla euxinica</name>
    <dbReference type="NCBI Taxonomy" id="2841693"/>
    <lineage>
        <taxon>Bacteria</taxon>
        <taxon>Deltaproteobacteria</taxon>
        <taxon>Candidatus Desulfacyla</taxon>
    </lineage>
</organism>
<keyword evidence="1" id="KW-0489">Methyltransferase</keyword>
<protein>
    <submittedName>
        <fullName evidence="7">Tetratricopeptide repeat protein</fullName>
    </submittedName>
</protein>
<dbReference type="SMART" id="SM00138">
    <property type="entry name" value="MeTrc"/>
    <property type="match status" value="1"/>
</dbReference>
<dbReference type="InterPro" id="IPR019734">
    <property type="entry name" value="TPR_rpt"/>
</dbReference>
<evidence type="ECO:0000256" key="1">
    <source>
        <dbReference type="ARBA" id="ARBA00022603"/>
    </source>
</evidence>
<dbReference type="SUPFAM" id="SSF53335">
    <property type="entry name" value="S-adenosyl-L-methionine-dependent methyltransferases"/>
    <property type="match status" value="1"/>
</dbReference>
<dbReference type="PROSITE" id="PS50005">
    <property type="entry name" value="TPR"/>
    <property type="match status" value="2"/>
</dbReference>
<evidence type="ECO:0000313" key="8">
    <source>
        <dbReference type="Proteomes" id="UP000650524"/>
    </source>
</evidence>
<dbReference type="SUPFAM" id="SSF48452">
    <property type="entry name" value="TPR-like"/>
    <property type="match status" value="1"/>
</dbReference>
<evidence type="ECO:0000256" key="2">
    <source>
        <dbReference type="ARBA" id="ARBA00022679"/>
    </source>
</evidence>
<dbReference type="EMBL" id="JACNJD010000342">
    <property type="protein sequence ID" value="MBC8179067.1"/>
    <property type="molecule type" value="Genomic_DNA"/>
</dbReference>
<dbReference type="Gene3D" id="3.40.50.150">
    <property type="entry name" value="Vaccinia Virus protein VP39"/>
    <property type="match status" value="1"/>
</dbReference>
<feature type="compositionally biased region" description="Pro residues" evidence="5">
    <location>
        <begin position="320"/>
        <end position="329"/>
    </location>
</feature>
<dbReference type="PRINTS" id="PR00996">
    <property type="entry name" value="CHERMTFRASE"/>
</dbReference>
<evidence type="ECO:0000256" key="4">
    <source>
        <dbReference type="PROSITE-ProRule" id="PRU00339"/>
    </source>
</evidence>
<reference evidence="7 8" key="1">
    <citation type="submission" date="2020-08" db="EMBL/GenBank/DDBJ databases">
        <title>Bridging the membrane lipid divide: bacteria of the FCB group superphylum have the potential to synthesize archaeal ether lipids.</title>
        <authorList>
            <person name="Villanueva L."/>
            <person name="Von Meijenfeldt F.A.B."/>
            <person name="Westbye A.B."/>
            <person name="Yadav S."/>
            <person name="Hopmans E.C."/>
            <person name="Dutilh B.E."/>
            <person name="Sinninghe Damste J.S."/>
        </authorList>
    </citation>
    <scope>NUCLEOTIDE SEQUENCE [LARGE SCALE GENOMIC DNA]</scope>
    <source>
        <strain evidence="7">NIOZ-UU27</strain>
    </source>
</reference>
<dbReference type="InterPro" id="IPR050903">
    <property type="entry name" value="Bact_Chemotaxis_MeTrfase"/>
</dbReference>
<dbReference type="AlphaFoldDB" id="A0A8J6N2L8"/>
<feature type="domain" description="CheR-type methyltransferase" evidence="6">
    <location>
        <begin position="14"/>
        <end position="287"/>
    </location>
</feature>
<dbReference type="Pfam" id="PF13181">
    <property type="entry name" value="TPR_8"/>
    <property type="match status" value="1"/>
</dbReference>
<sequence length="490" mass="55094">MDSSTIPLNLQVRRDAGRFRGLIRERTGLFSSNNWYDNLVRDVAAAAESAGYENITKYYGILQKTNTESEVWDNLVSAITVGETYFFRNPNHFAALRHSILPELIAQRRDVRRLRIWSAGCATGEEAYSLAILLHELIPDIGRWNIFILGTDINKKVLRGARKGSYGEWSFRQTEPATRTRYFVRRGNRFQLDPSVRKMVTYGYLNLADDVYPSLPTNTNAMDLILCRNVTIYLPETMVREMAERFYSCLVPEGWLIMGAAETSEEIYTRFEVKNLSGAFVYQRPSGFARPVETRGKPDAETLPDTSHISVASPPHGTSAPPPKPPSPKPFDLYEDGLALIQEGRLDEAIACFKKHLENNPDSGPTYIQIARLHADAGRLKDARRYGEEAIKRDPLSPEAYYTLGLIHQESNEPDEAITQIKKTLYLDSSLIVGHFSLANLYRQMGREKDAARNRAQAIRLAAKMPPDQELAGAGGLTAGRLLAMVKATM</sequence>
<comment type="caution">
    <text evidence="7">The sequence shown here is derived from an EMBL/GenBank/DDBJ whole genome shotgun (WGS) entry which is preliminary data.</text>
</comment>
<keyword evidence="4" id="KW-0802">TPR repeat</keyword>
<feature type="region of interest" description="Disordered" evidence="5">
    <location>
        <begin position="291"/>
        <end position="330"/>
    </location>
</feature>
<dbReference type="GO" id="GO:0008757">
    <property type="term" value="F:S-adenosylmethionine-dependent methyltransferase activity"/>
    <property type="evidence" value="ECO:0007669"/>
    <property type="project" value="InterPro"/>
</dbReference>
<accession>A0A8J6N2L8</accession>
<evidence type="ECO:0000313" key="7">
    <source>
        <dbReference type="EMBL" id="MBC8179067.1"/>
    </source>
</evidence>
<dbReference type="Gene3D" id="1.25.40.10">
    <property type="entry name" value="Tetratricopeptide repeat domain"/>
    <property type="match status" value="1"/>
</dbReference>
<evidence type="ECO:0000259" key="6">
    <source>
        <dbReference type="PROSITE" id="PS50123"/>
    </source>
</evidence>
<keyword evidence="2" id="KW-0808">Transferase</keyword>
<evidence type="ECO:0000256" key="3">
    <source>
        <dbReference type="ARBA" id="ARBA00022691"/>
    </source>
</evidence>
<dbReference type="PROSITE" id="PS50123">
    <property type="entry name" value="CHER"/>
    <property type="match status" value="1"/>
</dbReference>
<proteinExistence type="predicted"/>
<dbReference type="Pfam" id="PF01739">
    <property type="entry name" value="CheR"/>
    <property type="match status" value="1"/>
</dbReference>